<dbReference type="InterPro" id="IPR029510">
    <property type="entry name" value="Ald_DH_CS_GLU"/>
</dbReference>
<dbReference type="Proteomes" id="UP001595850">
    <property type="component" value="Unassembled WGS sequence"/>
</dbReference>
<dbReference type="InterPro" id="IPR015590">
    <property type="entry name" value="Aldehyde_DH_dom"/>
</dbReference>
<sequence length="511" mass="54278">MTLDVFSVIGGKEATDGAVYDSINPSRLDEVVARVRLADAGTFAAACRAAAVAQREWERVPAPVRGRVIASIGRLVEANAEALARLVTREIGKPYAEALGEVREIVDTCDFFLGEGRRLYGQTVPSEMPDKNLFTFRVPVGVAAVITAGNFPVAVPSWYLVPALLCGNAVVWKPAEYAAASAQALYRLFAAAGLPDGVLGLVLADGAQTYAGLETALTEGTVHKVGFTGSSEVGRRIGELCGRHLQSPCLELGGKNPMVVMPDADLDLAVEGALFAGFGTAGQRCTSLGTVIVHESVHEDFLARYTRAVATAPIGDPGGDVLCGPLLDHKFAERYEEYLGWIEPHHTVVSGPTGRITPDNPRGDFTGEGGLYYHPVVVDGVRAGDRLFLEETFGPIVGVTAFGTLEEAIGLANRPGYGLSSSIYTTDPKAAFRFRAGIGAGMVSVNNSTSGAEAHLPFGGNGRSGNGSRQSGMWVLDQFTRWQAMNWDYSGRLQKAQMDVAEIVPDLGFRL</sequence>
<dbReference type="PANTHER" id="PTHR43521">
    <property type="entry name" value="ALPHA-AMINOADIPIC SEMIALDEHYDE DEHYDROGENASE"/>
    <property type="match status" value="1"/>
</dbReference>
<dbReference type="Gene3D" id="3.40.605.10">
    <property type="entry name" value="Aldehyde Dehydrogenase, Chain A, domain 1"/>
    <property type="match status" value="1"/>
</dbReference>
<proteinExistence type="inferred from homology"/>
<dbReference type="RefSeq" id="WP_377284940.1">
    <property type="nucleotide sequence ID" value="NZ_JBHSBM010000005.1"/>
</dbReference>
<comment type="caution">
    <text evidence="8">The sequence shown here is derived from an EMBL/GenBank/DDBJ whole genome shotgun (WGS) entry which is preliminary data.</text>
</comment>
<dbReference type="EMBL" id="JBHSBM010000005">
    <property type="protein sequence ID" value="MFC4056984.1"/>
    <property type="molecule type" value="Genomic_DNA"/>
</dbReference>
<dbReference type="InterPro" id="IPR016163">
    <property type="entry name" value="Ald_DH_C"/>
</dbReference>
<evidence type="ECO:0000313" key="8">
    <source>
        <dbReference type="EMBL" id="MFC4056984.1"/>
    </source>
</evidence>
<comment type="similarity">
    <text evidence="6">Belongs to the aldehyde dehydrogenase family.</text>
</comment>
<feature type="domain" description="Aldehyde dehydrogenase" evidence="7">
    <location>
        <begin position="18"/>
        <end position="484"/>
    </location>
</feature>
<keyword evidence="3" id="KW-0520">NAD</keyword>
<dbReference type="InterPro" id="IPR016162">
    <property type="entry name" value="Ald_DH_N"/>
</dbReference>
<evidence type="ECO:0000256" key="5">
    <source>
        <dbReference type="PROSITE-ProRule" id="PRU10007"/>
    </source>
</evidence>
<keyword evidence="9" id="KW-1185">Reference proteome</keyword>
<protein>
    <recommendedName>
        <fullName evidence="4">aldehyde dehydrogenase (NAD(+))</fullName>
        <ecNumber evidence="4">1.2.1.3</ecNumber>
    </recommendedName>
</protein>
<dbReference type="PROSITE" id="PS00687">
    <property type="entry name" value="ALDEHYDE_DEHYDR_GLU"/>
    <property type="match status" value="1"/>
</dbReference>
<organism evidence="8 9">
    <name type="scientific">Planomonospora corallina</name>
    <dbReference type="NCBI Taxonomy" id="1806052"/>
    <lineage>
        <taxon>Bacteria</taxon>
        <taxon>Bacillati</taxon>
        <taxon>Actinomycetota</taxon>
        <taxon>Actinomycetes</taxon>
        <taxon>Streptosporangiales</taxon>
        <taxon>Streptosporangiaceae</taxon>
        <taxon>Planomonospora</taxon>
    </lineage>
</organism>
<evidence type="ECO:0000256" key="2">
    <source>
        <dbReference type="ARBA" id="ARBA00023002"/>
    </source>
</evidence>
<comment type="subunit">
    <text evidence="1">Homotetramer.</text>
</comment>
<keyword evidence="2 6" id="KW-0560">Oxidoreductase</keyword>
<evidence type="ECO:0000313" key="9">
    <source>
        <dbReference type="Proteomes" id="UP001595850"/>
    </source>
</evidence>
<accession>A0ABV8HYH7</accession>
<dbReference type="Pfam" id="PF00171">
    <property type="entry name" value="Aldedh"/>
    <property type="match status" value="1"/>
</dbReference>
<name>A0ABV8HYH7_9ACTN</name>
<dbReference type="SUPFAM" id="SSF53720">
    <property type="entry name" value="ALDH-like"/>
    <property type="match status" value="1"/>
</dbReference>
<dbReference type="EC" id="1.2.1.3" evidence="4"/>
<evidence type="ECO:0000259" key="7">
    <source>
        <dbReference type="Pfam" id="PF00171"/>
    </source>
</evidence>
<evidence type="ECO:0000256" key="3">
    <source>
        <dbReference type="ARBA" id="ARBA00023027"/>
    </source>
</evidence>
<gene>
    <name evidence="8" type="ORF">ACFOWE_01670</name>
</gene>
<feature type="active site" evidence="5">
    <location>
        <position position="251"/>
    </location>
</feature>
<dbReference type="Gene3D" id="3.40.309.10">
    <property type="entry name" value="Aldehyde Dehydrogenase, Chain A, domain 2"/>
    <property type="match status" value="1"/>
</dbReference>
<evidence type="ECO:0000256" key="1">
    <source>
        <dbReference type="ARBA" id="ARBA00011881"/>
    </source>
</evidence>
<dbReference type="InterPro" id="IPR016161">
    <property type="entry name" value="Ald_DH/histidinol_DH"/>
</dbReference>
<evidence type="ECO:0000256" key="6">
    <source>
        <dbReference type="RuleBase" id="RU003345"/>
    </source>
</evidence>
<evidence type="ECO:0000256" key="4">
    <source>
        <dbReference type="ARBA" id="ARBA00024226"/>
    </source>
</evidence>
<dbReference type="InterPro" id="IPR044638">
    <property type="entry name" value="ALDH7A1-like"/>
</dbReference>
<reference evidence="9" key="1">
    <citation type="journal article" date="2019" name="Int. J. Syst. Evol. Microbiol.">
        <title>The Global Catalogue of Microorganisms (GCM) 10K type strain sequencing project: providing services to taxonomists for standard genome sequencing and annotation.</title>
        <authorList>
            <consortium name="The Broad Institute Genomics Platform"/>
            <consortium name="The Broad Institute Genome Sequencing Center for Infectious Disease"/>
            <person name="Wu L."/>
            <person name="Ma J."/>
        </authorList>
    </citation>
    <scope>NUCLEOTIDE SEQUENCE [LARGE SCALE GENOMIC DNA]</scope>
    <source>
        <strain evidence="9">TBRC 4489</strain>
    </source>
</reference>
<dbReference type="PANTHER" id="PTHR43521:SF1">
    <property type="entry name" value="ALPHA-AMINOADIPIC SEMIALDEHYDE DEHYDROGENASE"/>
    <property type="match status" value="1"/>
</dbReference>